<proteinExistence type="inferred from homology"/>
<evidence type="ECO:0000313" key="12">
    <source>
        <dbReference type="EMBL" id="GBR43865.1"/>
    </source>
</evidence>
<evidence type="ECO:0000256" key="5">
    <source>
        <dbReference type="ARBA" id="ARBA00022832"/>
    </source>
</evidence>
<keyword evidence="4 10" id="KW-0547">Nucleotide-binding</keyword>
<keyword evidence="13" id="KW-1185">Reference proteome</keyword>
<evidence type="ECO:0000256" key="7">
    <source>
        <dbReference type="ARBA" id="ARBA00023098"/>
    </source>
</evidence>
<comment type="pathway">
    <text evidence="1 10">Lipid metabolism; malonyl-CoA biosynthesis; malonyl-CoA from acetyl-CoA: step 1/1.</text>
</comment>
<keyword evidence="10" id="KW-0963">Cytoplasm</keyword>
<gene>
    <name evidence="10" type="primary">accA</name>
    <name evidence="12" type="ORF">AA106556_0239</name>
</gene>
<keyword evidence="2 10" id="KW-0444">Lipid biosynthesis</keyword>
<sequence length="336" mass="36183">MRLRAIGQAMRQFLDFEKSVAELETKIDELRQMGSEEPNAGASNAGGIDIADEIARLSDKAEKQLRTTYSKLTPLQKVQVARHAQRPKTLDYVRLLTTDFTPLAGDRAFANDEAMIGGLARFRGQPVVVVGTERGHDTETRLKHNFGMARPEGYRKAQRLVEMAGRFGLPILSFIDTAGAWPGIDAEERGQAQAIARSIDVCLQAPVPLIAVVIGEGGSGGAIAIGAGDRVMMLEHSIYSVISPEAAASILWRDPKLAPAAAEALKLTAQDLKKLGLIDRIVTEPVGGAQRAPEDAVQAVGDAIAEELEELTALNSAALLQKRRDKFLAMTRGALN</sequence>
<comment type="subcellular location">
    <subcellularLocation>
        <location evidence="10">Cytoplasm</location>
    </subcellularLocation>
</comment>
<dbReference type="NCBIfam" id="NF041504">
    <property type="entry name" value="AccA_sub"/>
    <property type="match status" value="1"/>
</dbReference>
<dbReference type="PRINTS" id="PR01069">
    <property type="entry name" value="ACCCTRFRASEA"/>
</dbReference>
<evidence type="ECO:0000256" key="2">
    <source>
        <dbReference type="ARBA" id="ARBA00022516"/>
    </source>
</evidence>
<dbReference type="InterPro" id="IPR001095">
    <property type="entry name" value="Acetyl_CoA_COase_a_su"/>
</dbReference>
<evidence type="ECO:0000313" key="13">
    <source>
        <dbReference type="Proteomes" id="UP001062443"/>
    </source>
</evidence>
<accession>A0ABQ0QGD5</accession>
<keyword evidence="3 10" id="KW-0808">Transferase</keyword>
<dbReference type="EC" id="2.1.3.15" evidence="10"/>
<dbReference type="HAMAP" id="MF_00823">
    <property type="entry name" value="AcetylCoA_CT_alpha"/>
    <property type="match status" value="1"/>
</dbReference>
<keyword evidence="8 10" id="KW-0275">Fatty acid biosynthesis</keyword>
<evidence type="ECO:0000256" key="1">
    <source>
        <dbReference type="ARBA" id="ARBA00004956"/>
    </source>
</evidence>
<dbReference type="PANTHER" id="PTHR42853:SF3">
    <property type="entry name" value="ACETYL-COENZYME A CARBOXYLASE CARBOXYL TRANSFERASE SUBUNIT ALPHA, CHLOROPLASTIC"/>
    <property type="match status" value="1"/>
</dbReference>
<comment type="catalytic activity">
    <reaction evidence="9 10">
        <text>N(6)-carboxybiotinyl-L-lysyl-[protein] + acetyl-CoA = N(6)-biotinyl-L-lysyl-[protein] + malonyl-CoA</text>
        <dbReference type="Rhea" id="RHEA:54728"/>
        <dbReference type="Rhea" id="RHEA-COMP:10505"/>
        <dbReference type="Rhea" id="RHEA-COMP:10506"/>
        <dbReference type="ChEBI" id="CHEBI:57288"/>
        <dbReference type="ChEBI" id="CHEBI:57384"/>
        <dbReference type="ChEBI" id="CHEBI:83144"/>
        <dbReference type="ChEBI" id="CHEBI:83145"/>
        <dbReference type="EC" id="2.1.3.15"/>
    </reaction>
</comment>
<dbReference type="Gene3D" id="3.90.226.10">
    <property type="entry name" value="2-enoyl-CoA Hydratase, Chain A, domain 1"/>
    <property type="match status" value="1"/>
</dbReference>
<dbReference type="InterPro" id="IPR029045">
    <property type="entry name" value="ClpP/crotonase-like_dom_sf"/>
</dbReference>
<evidence type="ECO:0000256" key="9">
    <source>
        <dbReference type="ARBA" id="ARBA00049152"/>
    </source>
</evidence>
<keyword evidence="7 10" id="KW-0443">Lipid metabolism</keyword>
<evidence type="ECO:0000256" key="6">
    <source>
        <dbReference type="ARBA" id="ARBA00022840"/>
    </source>
</evidence>
<dbReference type="NCBIfam" id="NF004344">
    <property type="entry name" value="PRK05724.1"/>
    <property type="match status" value="1"/>
</dbReference>
<comment type="similarity">
    <text evidence="10">Belongs to the AccA family.</text>
</comment>
<dbReference type="Pfam" id="PF03255">
    <property type="entry name" value="ACCA"/>
    <property type="match status" value="1"/>
</dbReference>
<dbReference type="SUPFAM" id="SSF52096">
    <property type="entry name" value="ClpP/crotonase"/>
    <property type="match status" value="1"/>
</dbReference>
<dbReference type="InterPro" id="IPR011763">
    <property type="entry name" value="COA_CT_C"/>
</dbReference>
<evidence type="ECO:0000256" key="8">
    <source>
        <dbReference type="ARBA" id="ARBA00023160"/>
    </source>
</evidence>
<dbReference type="PROSITE" id="PS50989">
    <property type="entry name" value="COA_CT_CTER"/>
    <property type="match status" value="1"/>
</dbReference>
<dbReference type="PANTHER" id="PTHR42853">
    <property type="entry name" value="ACETYL-COENZYME A CARBOXYLASE CARBOXYL TRANSFERASE SUBUNIT ALPHA"/>
    <property type="match status" value="1"/>
</dbReference>
<keyword evidence="6 10" id="KW-0067">ATP-binding</keyword>
<reference evidence="12" key="1">
    <citation type="submission" date="2013-04" db="EMBL/GenBank/DDBJ databases">
        <title>The genome sequencing project of 58 acetic acid bacteria.</title>
        <authorList>
            <person name="Okamoto-Kainuma A."/>
            <person name="Ishikawa M."/>
            <person name="Umino S."/>
            <person name="Koizumi Y."/>
            <person name="Shiwa Y."/>
            <person name="Yoshikawa H."/>
            <person name="Matsutani M."/>
            <person name="Matsushita K."/>
        </authorList>
    </citation>
    <scope>NUCLEOTIDE SEQUENCE</scope>
    <source>
        <strain evidence="12">NBRC 106556</strain>
    </source>
</reference>
<evidence type="ECO:0000256" key="10">
    <source>
        <dbReference type="HAMAP-Rule" id="MF_00823"/>
    </source>
</evidence>
<feature type="domain" description="CoA carboxyltransferase C-terminal" evidence="11">
    <location>
        <begin position="57"/>
        <end position="310"/>
    </location>
</feature>
<protein>
    <recommendedName>
        <fullName evidence="10">Acetyl-coenzyme A carboxylase carboxyl transferase subunit alpha</fullName>
        <shortName evidence="10">ACCase subunit alpha</shortName>
        <shortName evidence="10">Acetyl-CoA carboxylase carboxyltransferase subunit alpha</shortName>
        <ecNumber evidence="10">2.1.3.15</ecNumber>
    </recommendedName>
</protein>
<comment type="subunit">
    <text evidence="10">Acetyl-CoA carboxylase is a heterohexamer composed of biotin carboxyl carrier protein (AccB), biotin carboxylase (AccC) and two subunits each of ACCase subunit alpha (AccA) and ACCase subunit beta (AccD).</text>
</comment>
<dbReference type="Proteomes" id="UP001062443">
    <property type="component" value="Unassembled WGS sequence"/>
</dbReference>
<name>A0ABQ0QGD5_9PROT</name>
<evidence type="ECO:0000259" key="11">
    <source>
        <dbReference type="PROSITE" id="PS50989"/>
    </source>
</evidence>
<organism evidence="12 13">
    <name type="scientific">Neokomagataea tanensis NBRC 106556</name>
    <dbReference type="NCBI Taxonomy" id="1223519"/>
    <lineage>
        <taxon>Bacteria</taxon>
        <taxon>Pseudomonadati</taxon>
        <taxon>Pseudomonadota</taxon>
        <taxon>Alphaproteobacteria</taxon>
        <taxon>Acetobacterales</taxon>
        <taxon>Acetobacteraceae</taxon>
        <taxon>Neokomagataea</taxon>
    </lineage>
</organism>
<comment type="function">
    <text evidence="10">Component of the acetyl coenzyme A carboxylase (ACC) complex. First, biotin carboxylase catalyzes the carboxylation of biotin on its carrier protein (BCCP) and then the CO(2) group is transferred by the carboxyltransferase to acetyl-CoA to form malonyl-CoA.</text>
</comment>
<dbReference type="EMBL" id="BAQB01000001">
    <property type="protein sequence ID" value="GBR43865.1"/>
    <property type="molecule type" value="Genomic_DNA"/>
</dbReference>
<evidence type="ECO:0000256" key="4">
    <source>
        <dbReference type="ARBA" id="ARBA00022741"/>
    </source>
</evidence>
<comment type="caution">
    <text evidence="12">The sequence shown here is derived from an EMBL/GenBank/DDBJ whole genome shotgun (WGS) entry which is preliminary data.</text>
</comment>
<evidence type="ECO:0000256" key="3">
    <source>
        <dbReference type="ARBA" id="ARBA00022679"/>
    </source>
</evidence>
<dbReference type="NCBIfam" id="TIGR00513">
    <property type="entry name" value="accA"/>
    <property type="match status" value="1"/>
</dbReference>
<keyword evidence="5 10" id="KW-0276">Fatty acid metabolism</keyword>